<feature type="chain" id="PRO_5021403302" description="Lipoprotein" evidence="1">
    <location>
        <begin position="23"/>
        <end position="182"/>
    </location>
</feature>
<dbReference type="Proteomes" id="UP000318422">
    <property type="component" value="Unassembled WGS sequence"/>
</dbReference>
<accession>A0A4Y4D129</accession>
<keyword evidence="3" id="KW-1185">Reference proteome</keyword>
<dbReference type="RefSeq" id="WP_141353858.1">
    <property type="nucleotide sequence ID" value="NZ_BJNV01000060.1"/>
</dbReference>
<evidence type="ECO:0000313" key="3">
    <source>
        <dbReference type="Proteomes" id="UP000318422"/>
    </source>
</evidence>
<sequence length="182" mass="19942">MAARNLSLAAVVAASLLQFACATPNASPQAIQRLDPAALAEIERARQPAAPLSLDEVVARSRAGQGSEALLDEIRRTATRHPISPSEAVRLKAQGVAPEVLDALNEAHTRWAQDEAAAVRARRDAEQAAALKRAQADAERYRRSAPYADPFWPYRSYPFGYPYRHPRFAPYGGFGWGIQIRP</sequence>
<evidence type="ECO:0000313" key="2">
    <source>
        <dbReference type="EMBL" id="GEC96987.1"/>
    </source>
</evidence>
<feature type="signal peptide" evidence="1">
    <location>
        <begin position="1"/>
        <end position="22"/>
    </location>
</feature>
<organism evidence="2 3">
    <name type="scientific">Zoogloea ramigera</name>
    <dbReference type="NCBI Taxonomy" id="350"/>
    <lineage>
        <taxon>Bacteria</taxon>
        <taxon>Pseudomonadati</taxon>
        <taxon>Pseudomonadota</taxon>
        <taxon>Betaproteobacteria</taxon>
        <taxon>Rhodocyclales</taxon>
        <taxon>Zoogloeaceae</taxon>
        <taxon>Zoogloea</taxon>
    </lineage>
</organism>
<proteinExistence type="predicted"/>
<dbReference type="EMBL" id="BJNV01000060">
    <property type="protein sequence ID" value="GEC96987.1"/>
    <property type="molecule type" value="Genomic_DNA"/>
</dbReference>
<evidence type="ECO:0000256" key="1">
    <source>
        <dbReference type="SAM" id="SignalP"/>
    </source>
</evidence>
<dbReference type="AlphaFoldDB" id="A0A4Y4D129"/>
<dbReference type="OrthoDB" id="9182312at2"/>
<gene>
    <name evidence="2" type="ORF">ZRA01_30600</name>
</gene>
<comment type="caution">
    <text evidence="2">The sequence shown here is derived from an EMBL/GenBank/DDBJ whole genome shotgun (WGS) entry which is preliminary data.</text>
</comment>
<name>A0A4Y4D129_ZOORA</name>
<reference evidence="2 3" key="1">
    <citation type="submission" date="2019-06" db="EMBL/GenBank/DDBJ databases">
        <title>Whole genome shotgun sequence of Zoogloea ramigera NBRC 15342.</title>
        <authorList>
            <person name="Hosoyama A."/>
            <person name="Uohara A."/>
            <person name="Ohji S."/>
            <person name="Ichikawa N."/>
        </authorList>
    </citation>
    <scope>NUCLEOTIDE SEQUENCE [LARGE SCALE GENOMIC DNA]</scope>
    <source>
        <strain evidence="2 3">NBRC 15342</strain>
    </source>
</reference>
<evidence type="ECO:0008006" key="4">
    <source>
        <dbReference type="Google" id="ProtNLM"/>
    </source>
</evidence>
<keyword evidence="1" id="KW-0732">Signal</keyword>
<protein>
    <recommendedName>
        <fullName evidence="4">Lipoprotein</fullName>
    </recommendedName>
</protein>